<proteinExistence type="inferred from homology"/>
<comment type="cofactor">
    <cofactor evidence="2">
        <name>a divalent metal cation</name>
        <dbReference type="ChEBI" id="CHEBI:60240"/>
    </cofactor>
</comment>
<dbReference type="EMBL" id="JBEDUW010000006">
    <property type="protein sequence ID" value="KAK9923092.1"/>
    <property type="molecule type" value="Genomic_DNA"/>
</dbReference>
<dbReference type="GO" id="GO:0046872">
    <property type="term" value="F:metal ion binding"/>
    <property type="evidence" value="ECO:0007669"/>
    <property type="project" value="UniProtKB-KW"/>
</dbReference>
<dbReference type="InterPro" id="IPR006941">
    <property type="entry name" value="RNase_CAF1"/>
</dbReference>
<evidence type="ECO:0000256" key="7">
    <source>
        <dbReference type="ARBA" id="ARBA00012161"/>
    </source>
</evidence>
<dbReference type="GO" id="GO:0003723">
    <property type="term" value="F:RNA binding"/>
    <property type="evidence" value="ECO:0007669"/>
    <property type="project" value="UniProtKB-KW"/>
</dbReference>
<evidence type="ECO:0000313" key="18">
    <source>
        <dbReference type="EMBL" id="KAK9923092.1"/>
    </source>
</evidence>
<dbReference type="AlphaFoldDB" id="A0AAW1WED3"/>
<keyword evidence="11" id="KW-0378">Hydrolase</keyword>
<evidence type="ECO:0000256" key="14">
    <source>
        <dbReference type="ARBA" id="ARBA00023015"/>
    </source>
</evidence>
<dbReference type="Proteomes" id="UP001457282">
    <property type="component" value="Unassembled WGS sequence"/>
</dbReference>
<dbReference type="InterPro" id="IPR036397">
    <property type="entry name" value="RNaseH_sf"/>
</dbReference>
<keyword evidence="10" id="KW-0479">Metal-binding</keyword>
<dbReference type="GO" id="GO:0005634">
    <property type="term" value="C:nucleus"/>
    <property type="evidence" value="ECO:0007669"/>
    <property type="project" value="UniProtKB-SubCell"/>
</dbReference>
<keyword evidence="19" id="KW-1185">Reference proteome</keyword>
<keyword evidence="13" id="KW-0694">RNA-binding</keyword>
<organism evidence="18 19">
    <name type="scientific">Rubus argutus</name>
    <name type="common">Southern blackberry</name>
    <dbReference type="NCBI Taxonomy" id="59490"/>
    <lineage>
        <taxon>Eukaryota</taxon>
        <taxon>Viridiplantae</taxon>
        <taxon>Streptophyta</taxon>
        <taxon>Embryophyta</taxon>
        <taxon>Tracheophyta</taxon>
        <taxon>Spermatophyta</taxon>
        <taxon>Magnoliopsida</taxon>
        <taxon>eudicotyledons</taxon>
        <taxon>Gunneridae</taxon>
        <taxon>Pentapetalae</taxon>
        <taxon>rosids</taxon>
        <taxon>fabids</taxon>
        <taxon>Rosales</taxon>
        <taxon>Rosaceae</taxon>
        <taxon>Rosoideae</taxon>
        <taxon>Rosoideae incertae sedis</taxon>
        <taxon>Rubus</taxon>
    </lineage>
</organism>
<comment type="catalytic activity">
    <reaction evidence="1">
        <text>Exonucleolytic cleavage of poly(A) to 5'-AMP.</text>
        <dbReference type="EC" id="3.1.13.4"/>
    </reaction>
</comment>
<comment type="subcellular location">
    <subcellularLocation>
        <location evidence="4">Cytoplasm</location>
    </subcellularLocation>
    <subcellularLocation>
        <location evidence="3">Nucleus</location>
    </subcellularLocation>
</comment>
<keyword evidence="15" id="KW-0804">Transcription</keyword>
<dbReference type="PANTHER" id="PTHR10797">
    <property type="entry name" value="CCR4-NOT TRANSCRIPTION COMPLEX SUBUNIT"/>
    <property type="match status" value="1"/>
</dbReference>
<dbReference type="Gene3D" id="3.30.420.10">
    <property type="entry name" value="Ribonuclease H-like superfamily/Ribonuclease H"/>
    <property type="match status" value="1"/>
</dbReference>
<evidence type="ECO:0000256" key="16">
    <source>
        <dbReference type="ARBA" id="ARBA00023242"/>
    </source>
</evidence>
<dbReference type="GO" id="GO:0004535">
    <property type="term" value="F:poly(A)-specific ribonuclease activity"/>
    <property type="evidence" value="ECO:0007669"/>
    <property type="project" value="UniProtKB-EC"/>
</dbReference>
<evidence type="ECO:0000256" key="9">
    <source>
        <dbReference type="ARBA" id="ARBA00022722"/>
    </source>
</evidence>
<keyword evidence="9" id="KW-0540">Nuclease</keyword>
<dbReference type="GO" id="GO:0005737">
    <property type="term" value="C:cytoplasm"/>
    <property type="evidence" value="ECO:0007669"/>
    <property type="project" value="UniProtKB-SubCell"/>
</dbReference>
<dbReference type="InterPro" id="IPR039637">
    <property type="entry name" value="CNOT7/CNOT8/Pop2"/>
</dbReference>
<evidence type="ECO:0000256" key="11">
    <source>
        <dbReference type="ARBA" id="ARBA00022801"/>
    </source>
</evidence>
<keyword evidence="8" id="KW-0963">Cytoplasm</keyword>
<gene>
    <name evidence="18" type="ORF">M0R45_031526</name>
</gene>
<evidence type="ECO:0000256" key="3">
    <source>
        <dbReference type="ARBA" id="ARBA00004123"/>
    </source>
</evidence>
<keyword evidence="16" id="KW-0539">Nucleus</keyword>
<comment type="function">
    <text evidence="17">Ubiquitous transcription factor required for a diverse set of processes. It is a component of the CCR4 complex involved in the control of gene expression.</text>
</comment>
<evidence type="ECO:0000256" key="4">
    <source>
        <dbReference type="ARBA" id="ARBA00004496"/>
    </source>
</evidence>
<comment type="subunit">
    <text evidence="6">Component of the CCR4-NOT complex, at least composed of CRR4 and CAF1 proteins.</text>
</comment>
<dbReference type="Pfam" id="PF04857">
    <property type="entry name" value="CAF1"/>
    <property type="match status" value="1"/>
</dbReference>
<keyword evidence="12" id="KW-0269">Exonuclease</keyword>
<name>A0AAW1WED3_RUBAR</name>
<dbReference type="GO" id="GO:0030014">
    <property type="term" value="C:CCR4-NOT complex"/>
    <property type="evidence" value="ECO:0007669"/>
    <property type="project" value="InterPro"/>
</dbReference>
<reference evidence="18 19" key="1">
    <citation type="journal article" date="2023" name="G3 (Bethesda)">
        <title>A chromosome-length genome assembly and annotation of blackberry (Rubus argutus, cv. 'Hillquist').</title>
        <authorList>
            <person name="Bruna T."/>
            <person name="Aryal R."/>
            <person name="Dudchenko O."/>
            <person name="Sargent D.J."/>
            <person name="Mead D."/>
            <person name="Buti M."/>
            <person name="Cavallini A."/>
            <person name="Hytonen T."/>
            <person name="Andres J."/>
            <person name="Pham M."/>
            <person name="Weisz D."/>
            <person name="Mascagni F."/>
            <person name="Usai G."/>
            <person name="Natali L."/>
            <person name="Bassil N."/>
            <person name="Fernandez G.E."/>
            <person name="Lomsadze A."/>
            <person name="Armour M."/>
            <person name="Olukolu B."/>
            <person name="Poorten T."/>
            <person name="Britton C."/>
            <person name="Davik J."/>
            <person name="Ashrafi H."/>
            <person name="Aiden E.L."/>
            <person name="Borodovsky M."/>
            <person name="Worthington M."/>
        </authorList>
    </citation>
    <scope>NUCLEOTIDE SEQUENCE [LARGE SCALE GENOMIC DNA]</scope>
    <source>
        <strain evidence="18">PI 553951</strain>
    </source>
</reference>
<dbReference type="SUPFAM" id="SSF53098">
    <property type="entry name" value="Ribonuclease H-like"/>
    <property type="match status" value="1"/>
</dbReference>
<protein>
    <recommendedName>
        <fullName evidence="7">poly(A)-specific ribonuclease</fullName>
        <ecNumber evidence="7">3.1.13.4</ecNumber>
    </recommendedName>
</protein>
<evidence type="ECO:0000256" key="17">
    <source>
        <dbReference type="ARBA" id="ARBA00025148"/>
    </source>
</evidence>
<evidence type="ECO:0000256" key="13">
    <source>
        <dbReference type="ARBA" id="ARBA00022884"/>
    </source>
</evidence>
<comment type="caution">
    <text evidence="18">The sequence shown here is derived from an EMBL/GenBank/DDBJ whole genome shotgun (WGS) entry which is preliminary data.</text>
</comment>
<dbReference type="InterPro" id="IPR012337">
    <property type="entry name" value="RNaseH-like_sf"/>
</dbReference>
<evidence type="ECO:0000256" key="2">
    <source>
        <dbReference type="ARBA" id="ARBA00001968"/>
    </source>
</evidence>
<evidence type="ECO:0000313" key="19">
    <source>
        <dbReference type="Proteomes" id="UP001457282"/>
    </source>
</evidence>
<comment type="similarity">
    <text evidence="5">Belongs to the CAF1 family.</text>
</comment>
<sequence>MMMIQRGIPLYHHHHHHHPFAQIQPVIYHHRPIAVPLYHRPSPPQFQRGFPPFTVVGGPIYRQESVKRADRVEVRRVCRYNLKAELALIQSLIRSGYRFASMDTEFPGTVVPSKIERHLISQAIPVHVYEMMKDNVDRTHIIQLGLALSDPCGNLPLHDGAYCFWEFNFSDFDVNCDQHLRNSDSIDLLKRQGIDFSENKETGICSAEFAEEIERSGLVKLLPCLTWATFQSAYDFGFLTKILTGKKKLPEDIKEFMGNVKTYFGPKVYDIKYMMKYCDGLFGGLDRVAETLGVSRVAGSSHQAGSDSLLTLQTFVKLLKMEKNKGKDKENYENYCKLCEECRGVLHGLGSLDFWHHC</sequence>
<evidence type="ECO:0000256" key="12">
    <source>
        <dbReference type="ARBA" id="ARBA00022839"/>
    </source>
</evidence>
<evidence type="ECO:0000256" key="6">
    <source>
        <dbReference type="ARBA" id="ARBA00011757"/>
    </source>
</evidence>
<evidence type="ECO:0000256" key="5">
    <source>
        <dbReference type="ARBA" id="ARBA00008372"/>
    </source>
</evidence>
<evidence type="ECO:0000256" key="8">
    <source>
        <dbReference type="ARBA" id="ARBA00022490"/>
    </source>
</evidence>
<evidence type="ECO:0000256" key="10">
    <source>
        <dbReference type="ARBA" id="ARBA00022723"/>
    </source>
</evidence>
<evidence type="ECO:0000256" key="15">
    <source>
        <dbReference type="ARBA" id="ARBA00023163"/>
    </source>
</evidence>
<accession>A0AAW1WED3</accession>
<dbReference type="EC" id="3.1.13.4" evidence="7"/>
<keyword evidence="14" id="KW-0805">Transcription regulation</keyword>
<evidence type="ECO:0000256" key="1">
    <source>
        <dbReference type="ARBA" id="ARBA00001663"/>
    </source>
</evidence>